<dbReference type="OrthoDB" id="1668230at2759"/>
<dbReference type="InterPro" id="IPR000719">
    <property type="entry name" value="Prot_kinase_dom"/>
</dbReference>
<dbReference type="Proteomes" id="UP000006753">
    <property type="component" value="Unassembled WGS sequence"/>
</dbReference>
<proteinExistence type="predicted"/>
<reference evidence="2 3" key="1">
    <citation type="journal article" date="2012" name="BMC Genomics">
        <title>Sequencing the genome of Marssonina brunnea reveals fungus-poplar co-evolution.</title>
        <authorList>
            <person name="Zhu S."/>
            <person name="Cao Y.-Z."/>
            <person name="Jiang C."/>
            <person name="Tan B.-Y."/>
            <person name="Wang Z."/>
            <person name="Feng S."/>
            <person name="Zhang L."/>
            <person name="Su X.-H."/>
            <person name="Brejova B."/>
            <person name="Vinar T."/>
            <person name="Xu M."/>
            <person name="Wang M.-X."/>
            <person name="Zhang S.-G."/>
            <person name="Huang M.-R."/>
            <person name="Wu R."/>
            <person name="Zhou Y."/>
        </authorList>
    </citation>
    <scope>NUCLEOTIDE SEQUENCE [LARGE SCALE GENOMIC DNA]</scope>
    <source>
        <strain evidence="2 3">MB_m1</strain>
    </source>
</reference>
<dbReference type="InterPro" id="IPR011009">
    <property type="entry name" value="Kinase-like_dom_sf"/>
</dbReference>
<dbReference type="KEGG" id="mbe:MBM_09822"/>
<organism evidence="2 3">
    <name type="scientific">Marssonina brunnea f. sp. multigermtubi (strain MB_m1)</name>
    <name type="common">Marssonina leaf spot fungus</name>
    <dbReference type="NCBI Taxonomy" id="1072389"/>
    <lineage>
        <taxon>Eukaryota</taxon>
        <taxon>Fungi</taxon>
        <taxon>Dikarya</taxon>
        <taxon>Ascomycota</taxon>
        <taxon>Pezizomycotina</taxon>
        <taxon>Leotiomycetes</taxon>
        <taxon>Helotiales</taxon>
        <taxon>Drepanopezizaceae</taxon>
        <taxon>Drepanopeziza</taxon>
    </lineage>
</organism>
<dbReference type="Gene3D" id="1.10.510.10">
    <property type="entry name" value="Transferase(Phosphotransferase) domain 1"/>
    <property type="match status" value="1"/>
</dbReference>
<sequence>MPAEYLDLKNFPRERTQWPVQAAEAIRYIHSKRAIHCDIGAHNFLIQEDGSLALADFWGSSLDGHQL</sequence>
<evidence type="ECO:0000313" key="2">
    <source>
        <dbReference type="EMBL" id="EKD11959.1"/>
    </source>
</evidence>
<dbReference type="GO" id="GO:0004672">
    <property type="term" value="F:protein kinase activity"/>
    <property type="evidence" value="ECO:0007669"/>
    <property type="project" value="InterPro"/>
</dbReference>
<evidence type="ECO:0000259" key="1">
    <source>
        <dbReference type="PROSITE" id="PS50011"/>
    </source>
</evidence>
<dbReference type="AlphaFoldDB" id="K1XHM3"/>
<dbReference type="PROSITE" id="PS50011">
    <property type="entry name" value="PROTEIN_KINASE_DOM"/>
    <property type="match status" value="1"/>
</dbReference>
<dbReference type="GO" id="GO:0005524">
    <property type="term" value="F:ATP binding"/>
    <property type="evidence" value="ECO:0007669"/>
    <property type="project" value="InterPro"/>
</dbReference>
<dbReference type="EMBL" id="JH921471">
    <property type="protein sequence ID" value="EKD11959.1"/>
    <property type="molecule type" value="Genomic_DNA"/>
</dbReference>
<gene>
    <name evidence="2" type="ORF">MBM_09822</name>
</gene>
<dbReference type="HOGENOM" id="CLU_2812920_0_0_1"/>
<name>K1XHM3_MARBU</name>
<dbReference type="Pfam" id="PF00069">
    <property type="entry name" value="Pkinase"/>
    <property type="match status" value="1"/>
</dbReference>
<protein>
    <recommendedName>
        <fullName evidence="1">Protein kinase domain-containing protein</fullName>
    </recommendedName>
</protein>
<dbReference type="SUPFAM" id="SSF56112">
    <property type="entry name" value="Protein kinase-like (PK-like)"/>
    <property type="match status" value="1"/>
</dbReference>
<accession>K1XHM3</accession>
<feature type="domain" description="Protein kinase" evidence="1">
    <location>
        <begin position="1"/>
        <end position="67"/>
    </location>
</feature>
<evidence type="ECO:0000313" key="3">
    <source>
        <dbReference type="Proteomes" id="UP000006753"/>
    </source>
</evidence>
<dbReference type="GeneID" id="18765757"/>
<keyword evidence="3" id="KW-1185">Reference proteome</keyword>
<dbReference type="InParanoid" id="K1XHM3"/>